<dbReference type="Pfam" id="PF00234">
    <property type="entry name" value="Tryp_alpha_amyl"/>
    <property type="match status" value="1"/>
</dbReference>
<evidence type="ECO:0000313" key="5">
    <source>
        <dbReference type="EMBL" id="KDP24100.1"/>
    </source>
</evidence>
<dbReference type="PANTHER" id="PTHR33076">
    <property type="entry name" value="NON-SPECIFIC LIPID-TRANSFER PROTEIN 2-RELATED"/>
    <property type="match status" value="1"/>
</dbReference>
<feature type="signal peptide" evidence="3">
    <location>
        <begin position="1"/>
        <end position="20"/>
    </location>
</feature>
<keyword evidence="6" id="KW-1185">Reference proteome</keyword>
<dbReference type="AlphaFoldDB" id="A0A067JVT8"/>
<dbReference type="SUPFAM" id="SSF47699">
    <property type="entry name" value="Bifunctional inhibitor/lipid-transfer protein/seed storage 2S albumin"/>
    <property type="match status" value="1"/>
</dbReference>
<evidence type="ECO:0000256" key="2">
    <source>
        <dbReference type="ARBA" id="ARBA00023157"/>
    </source>
</evidence>
<dbReference type="InterPro" id="IPR036312">
    <property type="entry name" value="Bifun_inhib/LTP/seed_sf"/>
</dbReference>
<dbReference type="OrthoDB" id="1876592at2759"/>
<dbReference type="PRINTS" id="PR00382">
    <property type="entry name" value="LIPIDTRNSFER"/>
</dbReference>
<dbReference type="Gene3D" id="1.10.110.10">
    <property type="entry name" value="Plant lipid-transfer and hydrophobic proteins"/>
    <property type="match status" value="1"/>
</dbReference>
<dbReference type="GO" id="GO:0006869">
    <property type="term" value="P:lipid transport"/>
    <property type="evidence" value="ECO:0007669"/>
    <property type="project" value="InterPro"/>
</dbReference>
<keyword evidence="2" id="KW-1015">Disulfide bond</keyword>
<dbReference type="EMBL" id="KK915137">
    <property type="protein sequence ID" value="KDP24100.1"/>
    <property type="molecule type" value="Genomic_DNA"/>
</dbReference>
<reference evidence="5 6" key="1">
    <citation type="journal article" date="2014" name="PLoS ONE">
        <title>Global Analysis of Gene Expression Profiles in Physic Nut (Jatropha curcas L.) Seedlings Exposed to Salt Stress.</title>
        <authorList>
            <person name="Zhang L."/>
            <person name="Zhang C."/>
            <person name="Wu P."/>
            <person name="Chen Y."/>
            <person name="Li M."/>
            <person name="Jiang H."/>
            <person name="Wu G."/>
        </authorList>
    </citation>
    <scope>NUCLEOTIDE SEQUENCE [LARGE SCALE GENOMIC DNA]</scope>
    <source>
        <strain evidence="6">cv. GZQX0401</strain>
        <tissue evidence="5">Young leaves</tissue>
    </source>
</reference>
<dbReference type="GO" id="GO:0008289">
    <property type="term" value="F:lipid binding"/>
    <property type="evidence" value="ECO:0007669"/>
    <property type="project" value="InterPro"/>
</dbReference>
<evidence type="ECO:0000313" key="6">
    <source>
        <dbReference type="Proteomes" id="UP000027138"/>
    </source>
</evidence>
<dbReference type="InterPro" id="IPR000528">
    <property type="entry name" value="Plant_nsLTP"/>
</dbReference>
<gene>
    <name evidence="5" type="ORF">JCGZ_25757</name>
</gene>
<dbReference type="InterPro" id="IPR016140">
    <property type="entry name" value="Bifunc_inhib/LTP/seed_store"/>
</dbReference>
<accession>A0A067JVT8</accession>
<evidence type="ECO:0000256" key="1">
    <source>
        <dbReference type="ARBA" id="ARBA00009748"/>
    </source>
</evidence>
<organism evidence="5 6">
    <name type="scientific">Jatropha curcas</name>
    <name type="common">Barbados nut</name>
    <dbReference type="NCBI Taxonomy" id="180498"/>
    <lineage>
        <taxon>Eukaryota</taxon>
        <taxon>Viridiplantae</taxon>
        <taxon>Streptophyta</taxon>
        <taxon>Embryophyta</taxon>
        <taxon>Tracheophyta</taxon>
        <taxon>Spermatophyta</taxon>
        <taxon>Magnoliopsida</taxon>
        <taxon>eudicotyledons</taxon>
        <taxon>Gunneridae</taxon>
        <taxon>Pentapetalae</taxon>
        <taxon>rosids</taxon>
        <taxon>fabids</taxon>
        <taxon>Malpighiales</taxon>
        <taxon>Euphorbiaceae</taxon>
        <taxon>Crotonoideae</taxon>
        <taxon>Jatropheae</taxon>
        <taxon>Jatropha</taxon>
    </lineage>
</organism>
<protein>
    <recommendedName>
        <fullName evidence="4">Bifunctional inhibitor/plant lipid transfer protein/seed storage helical domain-containing protein</fullName>
    </recommendedName>
</protein>
<comment type="similarity">
    <text evidence="1">Belongs to the plant LTP family.</text>
</comment>
<feature type="domain" description="Bifunctional inhibitor/plant lipid transfer protein/seed storage helical" evidence="4">
    <location>
        <begin position="29"/>
        <end position="106"/>
    </location>
</feature>
<feature type="chain" id="PRO_5001639027" description="Bifunctional inhibitor/plant lipid transfer protein/seed storage helical domain-containing protein" evidence="3">
    <location>
        <begin position="21"/>
        <end position="119"/>
    </location>
</feature>
<name>A0A067JVT8_JATCU</name>
<proteinExistence type="inferred from homology"/>
<dbReference type="STRING" id="180498.A0A067JVT8"/>
<evidence type="ECO:0000259" key="4">
    <source>
        <dbReference type="Pfam" id="PF00234"/>
    </source>
</evidence>
<evidence type="ECO:0000256" key="3">
    <source>
        <dbReference type="SAM" id="SignalP"/>
    </source>
</evidence>
<sequence>MARIAAFLTFILLLSTSAMSHRQRDSIDCLNVVAYFSSCVEFLNGHVHEPTWNCCMGIQELNRLAKQNHSAQRICQCIELIGKTEDPPFLLASIHALPIKCHTHLSFPISIKKDCSRVN</sequence>
<dbReference type="Proteomes" id="UP000027138">
    <property type="component" value="Unassembled WGS sequence"/>
</dbReference>
<keyword evidence="3" id="KW-0732">Signal</keyword>